<dbReference type="SUPFAM" id="SSF53955">
    <property type="entry name" value="Lysozyme-like"/>
    <property type="match status" value="1"/>
</dbReference>
<comment type="catalytic activity">
    <reaction evidence="1 7">
        <text>Hydrolysis of (1-&gt;4)-beta-linkages between N-acetylmuramic acid and N-acetyl-D-glucosamine residues in a peptidoglycan and between N-acetyl-D-glucosamine residues in chitodextrins.</text>
        <dbReference type="EC" id="3.2.1.17"/>
    </reaction>
</comment>
<dbReference type="PANTHER" id="PTHR38107:SF3">
    <property type="entry name" value="LYSOZYME RRRD-RELATED"/>
    <property type="match status" value="1"/>
</dbReference>
<keyword evidence="3 7" id="KW-0081">Bacteriolytic enzyme</keyword>
<dbReference type="InterPro" id="IPR034690">
    <property type="entry name" value="Endolysin_T4_type"/>
</dbReference>
<dbReference type="CDD" id="cd00737">
    <property type="entry name" value="lyz_endolysin_autolysin"/>
    <property type="match status" value="1"/>
</dbReference>
<dbReference type="GO" id="GO:0009253">
    <property type="term" value="P:peptidoglycan catabolic process"/>
    <property type="evidence" value="ECO:0007669"/>
    <property type="project" value="InterPro"/>
</dbReference>
<evidence type="ECO:0000256" key="5">
    <source>
        <dbReference type="ARBA" id="ARBA00023200"/>
    </source>
</evidence>
<keyword evidence="6 7" id="KW-0326">Glycosidase</keyword>
<proteinExistence type="inferred from homology"/>
<dbReference type="HAMAP" id="MF_04110">
    <property type="entry name" value="ENDOLYSIN_T4"/>
    <property type="match status" value="1"/>
</dbReference>
<evidence type="ECO:0000313" key="8">
    <source>
        <dbReference type="EMBL" id="TLU91984.1"/>
    </source>
</evidence>
<dbReference type="OrthoDB" id="5327667at2"/>
<keyword evidence="2 7" id="KW-0929">Antimicrobial</keyword>
<sequence length="173" mass="19002">MNMQISSEGLEVLKNREKLRLTAYKDSGGVWTIGYGCTTYENGNKVKAGDVITEAKALQLLAFHVGKAAAAVNAGIKSVINQGQFDALTSFTYNVGTGAFAKSHLRVLVNTNPNDFDSIEAEFLRWVYDENENGVKVVVAGLVNRRKEEIEMYRNGSVKKKLNGSGLRQRLPS</sequence>
<dbReference type="InterPro" id="IPR051018">
    <property type="entry name" value="Bacteriophage_GH24"/>
</dbReference>
<dbReference type="InterPro" id="IPR023346">
    <property type="entry name" value="Lysozyme-like_dom_sf"/>
</dbReference>
<dbReference type="Pfam" id="PF00959">
    <property type="entry name" value="Phage_lysozyme"/>
    <property type="match status" value="1"/>
</dbReference>
<name>A0A5R9KB34_9BACT</name>
<evidence type="ECO:0000313" key="9">
    <source>
        <dbReference type="Proteomes" id="UP000309788"/>
    </source>
</evidence>
<keyword evidence="4 7" id="KW-0378">Hydrolase</keyword>
<dbReference type="GO" id="GO:0031640">
    <property type="term" value="P:killing of cells of another organism"/>
    <property type="evidence" value="ECO:0007669"/>
    <property type="project" value="UniProtKB-KW"/>
</dbReference>
<dbReference type="InterPro" id="IPR033907">
    <property type="entry name" value="Endolysin_autolysin"/>
</dbReference>
<dbReference type="GO" id="GO:0003796">
    <property type="term" value="F:lysozyme activity"/>
    <property type="evidence" value="ECO:0007669"/>
    <property type="project" value="UniProtKB-EC"/>
</dbReference>
<gene>
    <name evidence="8" type="ORF">FEM55_14580</name>
</gene>
<dbReference type="Gene3D" id="1.10.530.40">
    <property type="match status" value="1"/>
</dbReference>
<dbReference type="PANTHER" id="PTHR38107">
    <property type="match status" value="1"/>
</dbReference>
<evidence type="ECO:0000256" key="1">
    <source>
        <dbReference type="ARBA" id="ARBA00000632"/>
    </source>
</evidence>
<dbReference type="Proteomes" id="UP000309788">
    <property type="component" value="Unassembled WGS sequence"/>
</dbReference>
<evidence type="ECO:0000256" key="4">
    <source>
        <dbReference type="ARBA" id="ARBA00022801"/>
    </source>
</evidence>
<dbReference type="InterPro" id="IPR023347">
    <property type="entry name" value="Lysozyme_dom_sf"/>
</dbReference>
<keyword evidence="9" id="KW-1185">Reference proteome</keyword>
<keyword evidence="5" id="KW-1035">Host cytoplasm</keyword>
<evidence type="ECO:0000256" key="6">
    <source>
        <dbReference type="ARBA" id="ARBA00023295"/>
    </source>
</evidence>
<comment type="similarity">
    <text evidence="7">Belongs to the glycosyl hydrolase 24 family.</text>
</comment>
<evidence type="ECO:0000256" key="2">
    <source>
        <dbReference type="ARBA" id="ARBA00022529"/>
    </source>
</evidence>
<accession>A0A5R9KB34</accession>
<comment type="caution">
    <text evidence="8">The sequence shown here is derived from an EMBL/GenBank/DDBJ whole genome shotgun (WGS) entry which is preliminary data.</text>
</comment>
<dbReference type="EC" id="3.2.1.17" evidence="7"/>
<evidence type="ECO:0000256" key="7">
    <source>
        <dbReference type="RuleBase" id="RU003788"/>
    </source>
</evidence>
<dbReference type="AlphaFoldDB" id="A0A5R9KB34"/>
<organism evidence="8 9">
    <name type="scientific">Dyadobacter sediminis</name>
    <dbReference type="NCBI Taxonomy" id="1493691"/>
    <lineage>
        <taxon>Bacteria</taxon>
        <taxon>Pseudomonadati</taxon>
        <taxon>Bacteroidota</taxon>
        <taxon>Cytophagia</taxon>
        <taxon>Cytophagales</taxon>
        <taxon>Spirosomataceae</taxon>
        <taxon>Dyadobacter</taxon>
    </lineage>
</organism>
<dbReference type="InterPro" id="IPR002196">
    <property type="entry name" value="Glyco_hydro_24"/>
</dbReference>
<dbReference type="GO" id="GO:0016998">
    <property type="term" value="P:cell wall macromolecule catabolic process"/>
    <property type="evidence" value="ECO:0007669"/>
    <property type="project" value="InterPro"/>
</dbReference>
<evidence type="ECO:0000256" key="3">
    <source>
        <dbReference type="ARBA" id="ARBA00022638"/>
    </source>
</evidence>
<dbReference type="EMBL" id="VCEI01000025">
    <property type="protein sequence ID" value="TLU91984.1"/>
    <property type="molecule type" value="Genomic_DNA"/>
</dbReference>
<dbReference type="RefSeq" id="WP_138282093.1">
    <property type="nucleotide sequence ID" value="NZ_BMGE01000003.1"/>
</dbReference>
<reference evidence="8 9" key="1">
    <citation type="submission" date="2019-05" db="EMBL/GenBank/DDBJ databases">
        <authorList>
            <person name="Qu J.-H."/>
        </authorList>
    </citation>
    <scope>NUCLEOTIDE SEQUENCE [LARGE SCALE GENOMIC DNA]</scope>
    <source>
        <strain evidence="8 9">Z12</strain>
    </source>
</reference>
<dbReference type="GO" id="GO:0042742">
    <property type="term" value="P:defense response to bacterium"/>
    <property type="evidence" value="ECO:0007669"/>
    <property type="project" value="UniProtKB-KW"/>
</dbReference>
<protein>
    <recommendedName>
        <fullName evidence="7">Lysozyme</fullName>
        <ecNumber evidence="7">3.2.1.17</ecNumber>
    </recommendedName>
</protein>